<evidence type="ECO:0000313" key="2">
    <source>
        <dbReference type="EMBL" id="RKD90839.1"/>
    </source>
</evidence>
<evidence type="ECO:0000313" key="3">
    <source>
        <dbReference type="Proteomes" id="UP000283387"/>
    </source>
</evidence>
<dbReference type="InterPro" id="IPR001387">
    <property type="entry name" value="Cro/C1-type_HTH"/>
</dbReference>
<name>A0A419W5V0_9BACT</name>
<keyword evidence="3" id="KW-1185">Reference proteome</keyword>
<proteinExistence type="predicted"/>
<dbReference type="SMART" id="SM00530">
    <property type="entry name" value="HTH_XRE"/>
    <property type="match status" value="1"/>
</dbReference>
<dbReference type="InterPro" id="IPR010982">
    <property type="entry name" value="Lambda_DNA-bd_dom_sf"/>
</dbReference>
<dbReference type="Pfam" id="PF01381">
    <property type="entry name" value="HTH_3"/>
    <property type="match status" value="1"/>
</dbReference>
<evidence type="ECO:0000259" key="1">
    <source>
        <dbReference type="PROSITE" id="PS50943"/>
    </source>
</evidence>
<dbReference type="PROSITE" id="PS50943">
    <property type="entry name" value="HTH_CROC1"/>
    <property type="match status" value="1"/>
</dbReference>
<dbReference type="Gene3D" id="1.10.260.40">
    <property type="entry name" value="lambda repressor-like DNA-binding domains"/>
    <property type="match status" value="1"/>
</dbReference>
<reference evidence="2 3" key="1">
    <citation type="submission" date="2018-09" db="EMBL/GenBank/DDBJ databases">
        <title>Genomic Encyclopedia of Archaeal and Bacterial Type Strains, Phase II (KMG-II): from individual species to whole genera.</title>
        <authorList>
            <person name="Goeker M."/>
        </authorList>
    </citation>
    <scope>NUCLEOTIDE SEQUENCE [LARGE SCALE GENOMIC DNA]</scope>
    <source>
        <strain evidence="2 3">DSM 27148</strain>
    </source>
</reference>
<dbReference type="SUPFAM" id="SSF47413">
    <property type="entry name" value="lambda repressor-like DNA-binding domains"/>
    <property type="match status" value="1"/>
</dbReference>
<feature type="domain" description="HTH cro/C1-type" evidence="1">
    <location>
        <begin position="13"/>
        <end position="69"/>
    </location>
</feature>
<dbReference type="GO" id="GO:0003677">
    <property type="term" value="F:DNA binding"/>
    <property type="evidence" value="ECO:0007669"/>
    <property type="project" value="InterPro"/>
</dbReference>
<organism evidence="2 3">
    <name type="scientific">Mangrovibacterium diazotrophicum</name>
    <dbReference type="NCBI Taxonomy" id="1261403"/>
    <lineage>
        <taxon>Bacteria</taxon>
        <taxon>Pseudomonadati</taxon>
        <taxon>Bacteroidota</taxon>
        <taxon>Bacteroidia</taxon>
        <taxon>Marinilabiliales</taxon>
        <taxon>Prolixibacteraceae</taxon>
        <taxon>Mangrovibacterium</taxon>
    </lineage>
</organism>
<sequence>MATKIEEYIIDRVREMRLSKGLSQMALSQKIGMSSSFVSHVESSKRRAKYNINHLNEIAKTFNCSPKDFWPDAPIS</sequence>
<comment type="caution">
    <text evidence="2">The sequence shown here is derived from an EMBL/GenBank/DDBJ whole genome shotgun (WGS) entry which is preliminary data.</text>
</comment>
<dbReference type="Proteomes" id="UP000283387">
    <property type="component" value="Unassembled WGS sequence"/>
</dbReference>
<dbReference type="AlphaFoldDB" id="A0A419W5V0"/>
<accession>A0A419W5V0</accession>
<protein>
    <submittedName>
        <fullName evidence="2">Helix-turn-helix protein</fullName>
    </submittedName>
</protein>
<gene>
    <name evidence="2" type="ORF">BC643_1183</name>
</gene>
<dbReference type="EMBL" id="RAPN01000001">
    <property type="protein sequence ID" value="RKD90839.1"/>
    <property type="molecule type" value="Genomic_DNA"/>
</dbReference>
<dbReference type="CDD" id="cd00093">
    <property type="entry name" value="HTH_XRE"/>
    <property type="match status" value="1"/>
</dbReference>